<comment type="cofactor">
    <cofactor evidence="6">
        <name>(R)-lipoate</name>
        <dbReference type="ChEBI" id="CHEBI:83088"/>
    </cofactor>
    <text evidence="6">Binds 2 lipoyl cofactors covalently.</text>
</comment>
<feature type="domain" description="Peripheral subunit-binding (PSBD)" evidence="9">
    <location>
        <begin position="360"/>
        <end position="397"/>
    </location>
</feature>
<dbReference type="SUPFAM" id="SSF47005">
    <property type="entry name" value="Peripheral subunit-binding domain of 2-oxo acid dehydrogenase complex"/>
    <property type="match status" value="1"/>
</dbReference>
<dbReference type="InterPro" id="IPR011053">
    <property type="entry name" value="Single_hybrid_motif"/>
</dbReference>
<evidence type="ECO:0000259" key="8">
    <source>
        <dbReference type="PROSITE" id="PS50968"/>
    </source>
</evidence>
<dbReference type="AlphaFoldDB" id="F1KT84"/>
<dbReference type="PANTHER" id="PTHR23151:SF90">
    <property type="entry name" value="DIHYDROLIPOYLLYSINE-RESIDUE ACETYLTRANSFERASE COMPONENT OF PYRUVATE DEHYDROGENASE COMPLEX, MITOCHONDRIAL-RELATED"/>
    <property type="match status" value="1"/>
</dbReference>
<evidence type="ECO:0000256" key="4">
    <source>
        <dbReference type="ARBA" id="ARBA00022946"/>
    </source>
</evidence>
<dbReference type="GO" id="GO:0006086">
    <property type="term" value="P:pyruvate decarboxylation to acetyl-CoA"/>
    <property type="evidence" value="ECO:0007669"/>
    <property type="project" value="InterPro"/>
</dbReference>
<dbReference type="InterPro" id="IPR000089">
    <property type="entry name" value="Biotin_lipoyl"/>
</dbReference>
<dbReference type="NCBIfam" id="TIGR01349">
    <property type="entry name" value="PDHac_trf_mito"/>
    <property type="match status" value="1"/>
</dbReference>
<dbReference type="InterPro" id="IPR006257">
    <property type="entry name" value="LAT1"/>
</dbReference>
<evidence type="ECO:0000256" key="5">
    <source>
        <dbReference type="ARBA" id="ARBA00023315"/>
    </source>
</evidence>
<evidence type="ECO:0000256" key="3">
    <source>
        <dbReference type="ARBA" id="ARBA00022823"/>
    </source>
</evidence>
<protein>
    <recommendedName>
        <fullName evidence="6">Acetyltransferase component of pyruvate dehydrogenase complex</fullName>
        <ecNumber evidence="6">2.3.1.12</ecNumber>
    </recommendedName>
</protein>
<dbReference type="FunFam" id="2.40.50.100:FF:000010">
    <property type="entry name" value="Acetyltransferase component of pyruvate dehydrogenase complex"/>
    <property type="match status" value="2"/>
</dbReference>
<keyword evidence="5 6" id="KW-0012">Acyltransferase</keyword>
<dbReference type="Gene3D" id="4.10.320.10">
    <property type="entry name" value="E3-binding domain"/>
    <property type="match status" value="1"/>
</dbReference>
<evidence type="ECO:0000259" key="9">
    <source>
        <dbReference type="PROSITE" id="PS51826"/>
    </source>
</evidence>
<comment type="subcellular location">
    <subcellularLocation>
        <location evidence="6">Mitochondrion</location>
    </subcellularLocation>
</comment>
<dbReference type="BioCyc" id="MetaCyc:MONOMER-18301"/>
<dbReference type="Pfam" id="PF00364">
    <property type="entry name" value="Biotin_lipoyl"/>
    <property type="match status" value="2"/>
</dbReference>
<evidence type="ECO:0000256" key="2">
    <source>
        <dbReference type="ARBA" id="ARBA00022679"/>
    </source>
</evidence>
<evidence type="ECO:0000256" key="1">
    <source>
        <dbReference type="ARBA" id="ARBA00007317"/>
    </source>
</evidence>
<dbReference type="SUPFAM" id="SSF52777">
    <property type="entry name" value="CoA-dependent acyltransferases"/>
    <property type="match status" value="1"/>
</dbReference>
<organism evidence="10">
    <name type="scientific">Ascaris suum</name>
    <name type="common">Pig roundworm</name>
    <name type="synonym">Ascaris lumbricoides</name>
    <dbReference type="NCBI Taxonomy" id="6253"/>
    <lineage>
        <taxon>Eukaryota</taxon>
        <taxon>Metazoa</taxon>
        <taxon>Ecdysozoa</taxon>
        <taxon>Nematoda</taxon>
        <taxon>Chromadorea</taxon>
        <taxon>Rhabditida</taxon>
        <taxon>Spirurina</taxon>
        <taxon>Ascaridomorpha</taxon>
        <taxon>Ascaridoidea</taxon>
        <taxon>Ascarididae</taxon>
        <taxon>Ascaris</taxon>
    </lineage>
</organism>
<comment type="function">
    <text evidence="6">The pyruvate dehydrogenase complex catalyzes the overall conversion of pyruvate to acetyl-CoA and CO(2).</text>
</comment>
<accession>F1KT84</accession>
<dbReference type="InterPro" id="IPR023213">
    <property type="entry name" value="CAT-like_dom_sf"/>
</dbReference>
<keyword evidence="4" id="KW-0809">Transit peptide</keyword>
<dbReference type="GO" id="GO:0045254">
    <property type="term" value="C:pyruvate dehydrogenase complex"/>
    <property type="evidence" value="ECO:0007669"/>
    <property type="project" value="UniProtKB-UniRule"/>
</dbReference>
<name>F1KT84_ASCSU</name>
<keyword evidence="2 6" id="KW-0808">Transferase</keyword>
<dbReference type="GO" id="GO:0005739">
    <property type="term" value="C:mitochondrion"/>
    <property type="evidence" value="ECO:0007669"/>
    <property type="project" value="UniProtKB-SubCell"/>
</dbReference>
<dbReference type="EMBL" id="JI165477">
    <property type="protein sequence ID" value="ADY41088.1"/>
    <property type="molecule type" value="mRNA"/>
</dbReference>
<dbReference type="InterPro" id="IPR001078">
    <property type="entry name" value="2-oxoacid_DH_actylTfrase"/>
</dbReference>
<comment type="similarity">
    <text evidence="1 6">Belongs to the 2-oxoacid dehydrogenase family.</text>
</comment>
<keyword evidence="3 6" id="KW-0450">Lipoyl</keyword>
<dbReference type="InterPro" id="IPR004167">
    <property type="entry name" value="PSBD"/>
</dbReference>
<feature type="region of interest" description="Disordered" evidence="7">
    <location>
        <begin position="304"/>
        <end position="337"/>
    </location>
</feature>
<proteinExistence type="evidence at transcript level"/>
<keyword evidence="10" id="KW-0670">Pyruvate</keyword>
<dbReference type="SUPFAM" id="SSF51230">
    <property type="entry name" value="Single hybrid motif"/>
    <property type="match status" value="2"/>
</dbReference>
<dbReference type="Pfam" id="PF02817">
    <property type="entry name" value="E3_binding"/>
    <property type="match status" value="1"/>
</dbReference>
<reference evidence="10" key="1">
    <citation type="journal article" date="2011" name="Genome Res.">
        <title>Deep small RNA sequencing from the nematode Ascaris reveals conservation, functional diversification, and novel developmental profiles.</title>
        <authorList>
            <person name="Wang J."/>
            <person name="Czech B."/>
            <person name="Crunk A."/>
            <person name="Wallace A."/>
            <person name="Mitreva M."/>
            <person name="Hannon G.J."/>
            <person name="Davis R.E."/>
        </authorList>
    </citation>
    <scope>NUCLEOTIDE SEQUENCE</scope>
</reference>
<dbReference type="CDD" id="cd06849">
    <property type="entry name" value="lipoyl_domain"/>
    <property type="match status" value="2"/>
</dbReference>
<dbReference type="EC" id="2.3.1.12" evidence="6"/>
<dbReference type="InterPro" id="IPR003016">
    <property type="entry name" value="2-oxoA_DH_lipoyl-BS"/>
</dbReference>
<evidence type="ECO:0000313" key="10">
    <source>
        <dbReference type="EMBL" id="ADY41088.1"/>
    </source>
</evidence>
<dbReference type="InterPro" id="IPR036625">
    <property type="entry name" value="E3-bd_dom_sf"/>
</dbReference>
<feature type="domain" description="Lipoyl-binding" evidence="8">
    <location>
        <begin position="81"/>
        <end position="157"/>
    </location>
</feature>
<dbReference type="Pfam" id="PF00198">
    <property type="entry name" value="2-oxoacid_dh"/>
    <property type="match status" value="1"/>
</dbReference>
<dbReference type="Gene3D" id="3.30.559.10">
    <property type="entry name" value="Chloramphenicol acetyltransferase-like domain"/>
    <property type="match status" value="1"/>
</dbReference>
<evidence type="ECO:0000256" key="6">
    <source>
        <dbReference type="RuleBase" id="RU361137"/>
    </source>
</evidence>
<evidence type="ECO:0000256" key="7">
    <source>
        <dbReference type="SAM" id="MobiDB-lite"/>
    </source>
</evidence>
<feature type="domain" description="Lipoyl-binding" evidence="8">
    <location>
        <begin position="205"/>
        <end position="281"/>
    </location>
</feature>
<dbReference type="InterPro" id="IPR045257">
    <property type="entry name" value="E2/Pdx1"/>
</dbReference>
<dbReference type="PROSITE" id="PS00189">
    <property type="entry name" value="LIPOYL"/>
    <property type="match status" value="2"/>
</dbReference>
<comment type="catalytic activity">
    <reaction evidence="6">
        <text>N(6)-[(R)-dihydrolipoyl]-L-lysyl-[protein] + acetyl-CoA = N(6)-[(R)-S(8)-acetyldihydrolipoyl]-L-lysyl-[protein] + CoA</text>
        <dbReference type="Rhea" id="RHEA:17017"/>
        <dbReference type="Rhea" id="RHEA-COMP:10475"/>
        <dbReference type="Rhea" id="RHEA-COMP:10478"/>
        <dbReference type="ChEBI" id="CHEBI:57287"/>
        <dbReference type="ChEBI" id="CHEBI:57288"/>
        <dbReference type="ChEBI" id="CHEBI:83100"/>
        <dbReference type="ChEBI" id="CHEBI:83111"/>
        <dbReference type="EC" id="2.3.1.12"/>
    </reaction>
</comment>
<dbReference type="GO" id="GO:0004742">
    <property type="term" value="F:dihydrolipoyllysine-residue acetyltransferase activity"/>
    <property type="evidence" value="ECO:0007669"/>
    <property type="project" value="UniProtKB-UniRule"/>
</dbReference>
<dbReference type="PANTHER" id="PTHR23151">
    <property type="entry name" value="DIHYDROLIPOAMIDE ACETYL/SUCCINYL-TRANSFERASE-RELATED"/>
    <property type="match status" value="1"/>
</dbReference>
<dbReference type="PROSITE" id="PS50968">
    <property type="entry name" value="BIOTINYL_LIPOYL"/>
    <property type="match status" value="2"/>
</dbReference>
<dbReference type="PROSITE" id="PS51826">
    <property type="entry name" value="PSBD"/>
    <property type="match status" value="1"/>
</dbReference>
<sequence length="659" mass="68829">MMSKFSTRGISSSLRSMNGFHLPSASIAAASLKAVIPSRAASTCRLSPLFGGSPKLLGQLKYNRQPLKASIRFYSPDLPEHKKIPLPALSPTMEKGNIVSWQKKEGDELAEGDLLCEIETDKATMGFETPEEGFLAKILISEGTKDVPIGKLLCIIVSSKDDVAAFANYSEDGAGAAPAAAPAAAEAPAAADAAPAASAGDFPEHKEIPLPALSPTMEKGNIVSWQKKEGDELAEGDVLCEIETDKATMGFETPEEGFLAKILIPEGTKEVPIGKLLCVIVSNKDDVAAFKNFTGSAAAAAAPAPAKAAPPPPPPAAAAPPPPPKPAPAPAPPTPAPAPAAPIPVAAVAPQAAAAGGRVNATPYAKRLAAEKGVNLAGLVGTGPGGRILAADVLAAPVGVAPPARVGVAATMAGPVSKPVPEGGFIDIPVSEQRLAMAKRVIDSKIAVPHYYLSSLIFLDEIMKVREKLNNLLAKAKGEENPTEISLNAFFLKASALACLRVPEVNSFFMDTFVRQNNNVDICLEITTESGLTVAPVIYDAHIKGVSTISQEIRAMIAKVKEGTLLPQELEGGTITVTNMGEYESIHNFAGIITRPQSSHLAIGHTEKKLVPSGDGGYKESLTMNVTLATDHRVVDGAVGAQWLKQFKDFLEKPHTMLL</sequence>
<feature type="compositionally biased region" description="Pro residues" evidence="7">
    <location>
        <begin position="308"/>
        <end position="337"/>
    </location>
</feature>
<dbReference type="Gene3D" id="2.40.50.100">
    <property type="match status" value="2"/>
</dbReference>